<dbReference type="PRINTS" id="PR00377">
    <property type="entry name" value="IMPHPHTASES"/>
</dbReference>
<evidence type="ECO:0000313" key="3">
    <source>
        <dbReference type="EMBL" id="SDX13419.1"/>
    </source>
</evidence>
<dbReference type="GO" id="GO:0006020">
    <property type="term" value="P:inositol metabolic process"/>
    <property type="evidence" value="ECO:0007669"/>
    <property type="project" value="TreeGrafter"/>
</dbReference>
<comment type="similarity">
    <text evidence="1">Belongs to the inositol monophosphatase superfamily.</text>
</comment>
<feature type="binding site" evidence="2">
    <location>
        <position position="94"/>
    </location>
    <ligand>
        <name>Mg(2+)</name>
        <dbReference type="ChEBI" id="CHEBI:18420"/>
        <label>1</label>
        <note>catalytic</note>
    </ligand>
</feature>
<keyword evidence="4" id="KW-1185">Reference proteome</keyword>
<protein>
    <submittedName>
        <fullName evidence="3">Fructose-1,6-bisphosphatase</fullName>
    </submittedName>
</protein>
<feature type="binding site" evidence="2">
    <location>
        <position position="72"/>
    </location>
    <ligand>
        <name>Mg(2+)</name>
        <dbReference type="ChEBI" id="CHEBI:18420"/>
        <label>1</label>
        <note>catalytic</note>
    </ligand>
</feature>
<dbReference type="Gene3D" id="3.30.540.10">
    <property type="entry name" value="Fructose-1,6-Bisphosphatase, subunit A, domain 1"/>
    <property type="match status" value="1"/>
</dbReference>
<evidence type="ECO:0000256" key="1">
    <source>
        <dbReference type="ARBA" id="ARBA00009759"/>
    </source>
</evidence>
<keyword evidence="2" id="KW-0479">Metal-binding</keyword>
<dbReference type="RefSeq" id="WP_089947238.1">
    <property type="nucleotide sequence ID" value="NZ_FNOI01000004.1"/>
</dbReference>
<name>A0A1H2Z9G8_9RHOB</name>
<keyword evidence="2" id="KW-0460">Magnesium</keyword>
<feature type="binding site" evidence="2">
    <location>
        <position position="96"/>
    </location>
    <ligand>
        <name>Mg(2+)</name>
        <dbReference type="ChEBI" id="CHEBI:18420"/>
        <label>1</label>
        <note>catalytic</note>
    </ligand>
</feature>
<dbReference type="PANTHER" id="PTHR20854:SF4">
    <property type="entry name" value="INOSITOL-1-MONOPHOSPHATASE-RELATED"/>
    <property type="match status" value="1"/>
</dbReference>
<dbReference type="PANTHER" id="PTHR20854">
    <property type="entry name" value="INOSITOL MONOPHOSPHATASE"/>
    <property type="match status" value="1"/>
</dbReference>
<feature type="binding site" evidence="2">
    <location>
        <position position="97"/>
    </location>
    <ligand>
        <name>Mg(2+)</name>
        <dbReference type="ChEBI" id="CHEBI:18420"/>
        <label>1</label>
        <note>catalytic</note>
    </ligand>
</feature>
<dbReference type="Gene3D" id="3.40.190.80">
    <property type="match status" value="1"/>
</dbReference>
<feature type="binding site" evidence="2">
    <location>
        <position position="223"/>
    </location>
    <ligand>
        <name>Mg(2+)</name>
        <dbReference type="ChEBI" id="CHEBI:18420"/>
        <label>1</label>
        <note>catalytic</note>
    </ligand>
</feature>
<dbReference type="STRING" id="670155.SAMN04488001_2468"/>
<dbReference type="GO" id="GO:0008934">
    <property type="term" value="F:inositol monophosphate 1-phosphatase activity"/>
    <property type="evidence" value="ECO:0007669"/>
    <property type="project" value="TreeGrafter"/>
</dbReference>
<dbReference type="EMBL" id="FNOI01000004">
    <property type="protein sequence ID" value="SDX13419.1"/>
    <property type="molecule type" value="Genomic_DNA"/>
</dbReference>
<organism evidence="3 4">
    <name type="scientific">Litoreibacter albidus</name>
    <dbReference type="NCBI Taxonomy" id="670155"/>
    <lineage>
        <taxon>Bacteria</taxon>
        <taxon>Pseudomonadati</taxon>
        <taxon>Pseudomonadota</taxon>
        <taxon>Alphaproteobacteria</taxon>
        <taxon>Rhodobacterales</taxon>
        <taxon>Roseobacteraceae</taxon>
        <taxon>Litoreibacter</taxon>
    </lineage>
</organism>
<dbReference type="GO" id="GO:0046872">
    <property type="term" value="F:metal ion binding"/>
    <property type="evidence" value="ECO:0007669"/>
    <property type="project" value="UniProtKB-KW"/>
</dbReference>
<dbReference type="InterPro" id="IPR000760">
    <property type="entry name" value="Inositol_monophosphatase-like"/>
</dbReference>
<accession>A0A1H2Z9G8</accession>
<dbReference type="Proteomes" id="UP000199441">
    <property type="component" value="Unassembled WGS sequence"/>
</dbReference>
<sequence length="275" mass="29764">MSLTSEQVDALIQIVRDVAAKEVRPFFRNLDTSDIDSKSAPDDLVTVADRAAELAIAAAVAKLLPDAAIVGEEAVSADASILDRVGQGQVVVIDPIDGTWNFAHGLSTYGVILAVVEDGETVFGMLYDPSYDDWIVSQKGQGAWFRDAKGKRRRLLLDAPAEATDCFGFVGISLFTKAEQAKIAAELPAFRRTLSLRCSCHEYRTLAQGGAQFCLNGMLNVWDHAAGVLIYQEAGGVARLLDGRAYHPTMRKGQLLTAASEALWRDVAARFSFLV</sequence>
<dbReference type="GO" id="GO:0007165">
    <property type="term" value="P:signal transduction"/>
    <property type="evidence" value="ECO:0007669"/>
    <property type="project" value="TreeGrafter"/>
</dbReference>
<dbReference type="AlphaFoldDB" id="A0A1H2Z9G8"/>
<evidence type="ECO:0000256" key="2">
    <source>
        <dbReference type="PIRSR" id="PIRSR600760-2"/>
    </source>
</evidence>
<dbReference type="Pfam" id="PF00459">
    <property type="entry name" value="Inositol_P"/>
    <property type="match status" value="1"/>
</dbReference>
<gene>
    <name evidence="3" type="ORF">SAMN04488001_2468</name>
</gene>
<dbReference type="SUPFAM" id="SSF56655">
    <property type="entry name" value="Carbohydrate phosphatase"/>
    <property type="match status" value="1"/>
</dbReference>
<reference evidence="4" key="1">
    <citation type="submission" date="2016-10" db="EMBL/GenBank/DDBJ databases">
        <authorList>
            <person name="Varghese N."/>
            <person name="Submissions S."/>
        </authorList>
    </citation>
    <scope>NUCLEOTIDE SEQUENCE [LARGE SCALE GENOMIC DNA]</scope>
    <source>
        <strain evidence="4">DSM 26922</strain>
    </source>
</reference>
<dbReference type="OrthoDB" id="9785695at2"/>
<evidence type="ECO:0000313" key="4">
    <source>
        <dbReference type="Proteomes" id="UP000199441"/>
    </source>
</evidence>
<comment type="cofactor">
    <cofactor evidence="2">
        <name>Mg(2+)</name>
        <dbReference type="ChEBI" id="CHEBI:18420"/>
    </cofactor>
</comment>
<proteinExistence type="inferred from homology"/>